<accession>A0A3N0V2V7</accession>
<comment type="caution">
    <text evidence="1">The sequence shown here is derived from an EMBL/GenBank/DDBJ whole genome shotgun (WGS) entry which is preliminary data.</text>
</comment>
<dbReference type="AlphaFoldDB" id="A0A3N0V2V7"/>
<dbReference type="Proteomes" id="UP000275137">
    <property type="component" value="Unassembled WGS sequence"/>
</dbReference>
<protein>
    <submittedName>
        <fullName evidence="1">Uncharacterized protein</fullName>
    </submittedName>
</protein>
<organism evidence="1 2">
    <name type="scientific">Pseudomethylobacillus aquaticus</name>
    <dbReference type="NCBI Taxonomy" id="2676064"/>
    <lineage>
        <taxon>Bacteria</taxon>
        <taxon>Pseudomonadati</taxon>
        <taxon>Pseudomonadota</taxon>
        <taxon>Betaproteobacteria</taxon>
        <taxon>Nitrosomonadales</taxon>
        <taxon>Methylophilaceae</taxon>
        <taxon>Pseudomethylobacillus</taxon>
    </lineage>
</organism>
<reference evidence="1 2" key="1">
    <citation type="submission" date="2018-10" db="EMBL/GenBank/DDBJ databases">
        <authorList>
            <person name="Chen W.-M."/>
        </authorList>
    </citation>
    <scope>NUCLEOTIDE SEQUENCE [LARGE SCALE GENOMIC DNA]</scope>
    <source>
        <strain evidence="1 2">H-5</strain>
    </source>
</reference>
<gene>
    <name evidence="1" type="ORF">ED236_04865</name>
</gene>
<evidence type="ECO:0000313" key="1">
    <source>
        <dbReference type="EMBL" id="ROH87025.1"/>
    </source>
</evidence>
<dbReference type="EMBL" id="RJVP01000002">
    <property type="protein sequence ID" value="ROH87025.1"/>
    <property type="molecule type" value="Genomic_DNA"/>
</dbReference>
<evidence type="ECO:0000313" key="2">
    <source>
        <dbReference type="Proteomes" id="UP000275137"/>
    </source>
</evidence>
<proteinExistence type="predicted"/>
<sequence>MDIFYVTHVDGREIENSLIKTRTTNRGRGLAITAQLLENRIPARATTVYIVGRTEYAAPILALTNTVYQVKGSVEFIPEPDKRYVVRGELGETYSAVWIEEEASSLLMGNKVEIHGSSKLGTFEK</sequence>
<name>A0A3N0V2V7_9PROT</name>
<keyword evidence="2" id="KW-1185">Reference proteome</keyword>